<evidence type="ECO:0000256" key="8">
    <source>
        <dbReference type="ARBA" id="ARBA00022989"/>
    </source>
</evidence>
<keyword evidence="11 13" id="KW-0472">Membrane</keyword>
<evidence type="ECO:0000256" key="2">
    <source>
        <dbReference type="ARBA" id="ARBA00008892"/>
    </source>
</evidence>
<evidence type="ECO:0000256" key="12">
    <source>
        <dbReference type="RuleBase" id="RU003661"/>
    </source>
</evidence>
<dbReference type="Pfam" id="PF00895">
    <property type="entry name" value="ATP-synt_8"/>
    <property type="match status" value="1"/>
</dbReference>
<evidence type="ECO:0000256" key="1">
    <source>
        <dbReference type="ARBA" id="ARBA00004304"/>
    </source>
</evidence>
<name>A0A3G2KNS5_9NEOP</name>
<evidence type="ECO:0000256" key="5">
    <source>
        <dbReference type="ARBA" id="ARBA00022547"/>
    </source>
</evidence>
<comment type="similarity">
    <text evidence="2 12">Belongs to the ATPase protein 8 family.</text>
</comment>
<keyword evidence="5 12" id="KW-0138">CF(0)</keyword>
<evidence type="ECO:0000256" key="9">
    <source>
        <dbReference type="ARBA" id="ARBA00023065"/>
    </source>
</evidence>
<evidence type="ECO:0000256" key="7">
    <source>
        <dbReference type="ARBA" id="ARBA00022781"/>
    </source>
</evidence>
<keyword evidence="10 12" id="KW-0496">Mitochondrion</keyword>
<dbReference type="GO" id="GO:0015078">
    <property type="term" value="F:proton transmembrane transporter activity"/>
    <property type="evidence" value="ECO:0007669"/>
    <property type="project" value="InterPro"/>
</dbReference>
<accession>A0A3G2KNS5</accession>
<protein>
    <recommendedName>
        <fullName evidence="12">ATP synthase complex subunit 8</fullName>
    </recommendedName>
</protein>
<dbReference type="AlphaFoldDB" id="A0A3G2KNS5"/>
<dbReference type="GO" id="GO:0031966">
    <property type="term" value="C:mitochondrial membrane"/>
    <property type="evidence" value="ECO:0007669"/>
    <property type="project" value="UniProtKB-SubCell"/>
</dbReference>
<evidence type="ECO:0000256" key="10">
    <source>
        <dbReference type="ARBA" id="ARBA00023128"/>
    </source>
</evidence>
<comment type="subcellular location">
    <subcellularLocation>
        <location evidence="1 12">Mitochondrion membrane</location>
        <topology evidence="1 12">Single-pass membrane protein</topology>
    </subcellularLocation>
</comment>
<reference evidence="14" key="2">
    <citation type="submission" date="2018-01" db="EMBL/GenBank/DDBJ databases">
        <authorList>
            <person name="Wu L.-W."/>
        </authorList>
    </citation>
    <scope>NUCLEOTIDE SEQUENCE</scope>
</reference>
<comment type="subunit">
    <text evidence="3">F-type ATPases have 2 components, CF(1) - the catalytic core - and CF(0) - the membrane proton channel.</text>
</comment>
<organism evidence="14">
    <name type="scientific">Auzakia danava</name>
    <name type="common">commodore</name>
    <dbReference type="NCBI Taxonomy" id="470265"/>
    <lineage>
        <taxon>Eukaryota</taxon>
        <taxon>Metazoa</taxon>
        <taxon>Ecdysozoa</taxon>
        <taxon>Arthropoda</taxon>
        <taxon>Hexapoda</taxon>
        <taxon>Insecta</taxon>
        <taxon>Pterygota</taxon>
        <taxon>Neoptera</taxon>
        <taxon>Endopterygota</taxon>
        <taxon>Lepidoptera</taxon>
        <taxon>Glossata</taxon>
        <taxon>Ditrysia</taxon>
        <taxon>Papilionoidea</taxon>
        <taxon>Nymphalidae</taxon>
        <taxon>Limenitidinae</taxon>
        <taxon>Limenitidini</taxon>
        <taxon>Auzakia</taxon>
    </lineage>
</organism>
<keyword evidence="8 13" id="KW-1133">Transmembrane helix</keyword>
<evidence type="ECO:0000256" key="4">
    <source>
        <dbReference type="ARBA" id="ARBA00022448"/>
    </source>
</evidence>
<evidence type="ECO:0000256" key="6">
    <source>
        <dbReference type="ARBA" id="ARBA00022692"/>
    </source>
</evidence>
<dbReference type="GO" id="GO:0045259">
    <property type="term" value="C:proton-transporting ATP synthase complex"/>
    <property type="evidence" value="ECO:0007669"/>
    <property type="project" value="UniProtKB-KW"/>
</dbReference>
<reference evidence="14" key="1">
    <citation type="journal article" date="2018" name="Mol. Phylogenet. Evol.">
        <title>Unravelling relationships among the shared stripes of sailors: Mitogenomic phylogeny of Limenitidini butterflies (Lepidoptera, Nymphalidae, Limenitidinae), focusing on the genera Athyma and Limenitis.</title>
        <authorList>
            <person name="Wu L.W."/>
            <person name="Chiba H."/>
            <person name="Lees D.C."/>
            <person name="Ohshima Y."/>
            <person name="Jeng M.L."/>
        </authorList>
    </citation>
    <scope>NUCLEOTIDE SEQUENCE</scope>
</reference>
<keyword evidence="7 12" id="KW-0375">Hydrogen ion transport</keyword>
<sequence>MPQMMPINWIFSLIFFISIFIMFNIMNYFIFNYKNNNNNNSKNKNINFKNNFLWKW</sequence>
<keyword evidence="4 12" id="KW-0813">Transport</keyword>
<geneLocation type="mitochondrion" evidence="14"/>
<gene>
    <name evidence="14" type="primary">atp8</name>
</gene>
<dbReference type="GeneID" id="38342615"/>
<evidence type="ECO:0000256" key="3">
    <source>
        <dbReference type="ARBA" id="ARBA00011291"/>
    </source>
</evidence>
<dbReference type="InterPro" id="IPR001421">
    <property type="entry name" value="ATP8_metazoa"/>
</dbReference>
<feature type="transmembrane region" description="Helical" evidence="13">
    <location>
        <begin position="7"/>
        <end position="31"/>
    </location>
</feature>
<keyword evidence="9 12" id="KW-0406">Ion transport</keyword>
<keyword evidence="6 12" id="KW-0812">Transmembrane</keyword>
<proteinExistence type="inferred from homology"/>
<evidence type="ECO:0000256" key="13">
    <source>
        <dbReference type="SAM" id="Phobius"/>
    </source>
</evidence>
<evidence type="ECO:0000313" key="14">
    <source>
        <dbReference type="EMBL" id="AYN60876.1"/>
    </source>
</evidence>
<dbReference type="RefSeq" id="YP_009538094.1">
    <property type="nucleotide sequence ID" value="NC_039882.1"/>
</dbReference>
<dbReference type="GO" id="GO:0015986">
    <property type="term" value="P:proton motive force-driven ATP synthesis"/>
    <property type="evidence" value="ECO:0007669"/>
    <property type="project" value="InterPro"/>
</dbReference>
<evidence type="ECO:0000256" key="11">
    <source>
        <dbReference type="ARBA" id="ARBA00023136"/>
    </source>
</evidence>
<dbReference type="EMBL" id="MG747639">
    <property type="protein sequence ID" value="AYN60876.1"/>
    <property type="molecule type" value="Genomic_DNA"/>
</dbReference>